<dbReference type="InterPro" id="IPR050303">
    <property type="entry name" value="GatZ_KbaZ_carbometab"/>
</dbReference>
<dbReference type="EMBL" id="AWVI01000039">
    <property type="protein sequence ID" value="ERK45699.1"/>
    <property type="molecule type" value="Genomic_DNA"/>
</dbReference>
<feature type="transmembrane region" description="Helical" evidence="9">
    <location>
        <begin position="184"/>
        <end position="206"/>
    </location>
</feature>
<dbReference type="PATRIC" id="fig|649755.3.peg.735"/>
<sequence length="276" mass="28469">MKGEKVNMGDINVIELVLLAIATFIFAIDQFSLTEVLYRPMVACPIMGAILGDINTGLVVGGTYELMMVGNMPIGGAQPPNAVLGGVVAMIFAVKADMDVNAALGACMIFATFGQYIVTLVFSVASGLMAKADKAAAEANPKGITNVLNIHMLMLGSLFAVIAIVAYVGGTAASDALNSLSENASWFMGGLSAAGGMMRFVGFAILLKIMLANDLWGYLLAGFAMALLFGGLESTASAALILVAFLGIALAINDFMQTKNIKENAGNGMGGMSDGI</sequence>
<evidence type="ECO:0000256" key="2">
    <source>
        <dbReference type="ARBA" id="ARBA00022448"/>
    </source>
</evidence>
<evidence type="ECO:0000256" key="4">
    <source>
        <dbReference type="ARBA" id="ARBA00022597"/>
    </source>
</evidence>
<evidence type="ECO:0000256" key="6">
    <source>
        <dbReference type="ARBA" id="ARBA00022692"/>
    </source>
</evidence>
<dbReference type="Proteomes" id="UP000016658">
    <property type="component" value="Unassembled WGS sequence"/>
</dbReference>
<keyword evidence="2" id="KW-0813">Transport</keyword>
<feature type="transmembrane region" description="Helical" evidence="9">
    <location>
        <begin position="102"/>
        <end position="129"/>
    </location>
</feature>
<feature type="transmembrane region" description="Helical" evidence="9">
    <location>
        <begin position="238"/>
        <end position="256"/>
    </location>
</feature>
<dbReference type="HOGENOM" id="CLU_069101_2_1_9"/>
<comment type="caution">
    <text evidence="10">The sequence shown here is derived from an EMBL/GenBank/DDBJ whole genome shotgun (WGS) entry which is preliminary data.</text>
</comment>
<evidence type="ECO:0000313" key="11">
    <source>
        <dbReference type="Proteomes" id="UP000016658"/>
    </source>
</evidence>
<dbReference type="GO" id="GO:0009401">
    <property type="term" value="P:phosphoenolpyruvate-dependent sugar phosphotransferase system"/>
    <property type="evidence" value="ECO:0007669"/>
    <property type="project" value="UniProtKB-KW"/>
</dbReference>
<keyword evidence="6 9" id="KW-0812">Transmembrane</keyword>
<dbReference type="GO" id="GO:0005886">
    <property type="term" value="C:plasma membrane"/>
    <property type="evidence" value="ECO:0007669"/>
    <property type="project" value="UniProtKB-SubCell"/>
</dbReference>
<gene>
    <name evidence="10" type="ORF">HMPREF0367_00799</name>
</gene>
<evidence type="ECO:0000256" key="7">
    <source>
        <dbReference type="ARBA" id="ARBA00022989"/>
    </source>
</evidence>
<keyword evidence="4" id="KW-0762">Sugar transport</keyword>
<dbReference type="PANTHER" id="PTHR32502:SF8">
    <property type="entry name" value="N-ACETYLGALACTOSAMINE PERMEASE IIC COMPONENT 1"/>
    <property type="match status" value="1"/>
</dbReference>
<keyword evidence="7 9" id="KW-1133">Transmembrane helix</keyword>
<feature type="transmembrane region" description="Helical" evidence="9">
    <location>
        <begin position="45"/>
        <end position="67"/>
    </location>
</feature>
<keyword evidence="3" id="KW-1003">Cell membrane</keyword>
<proteinExistence type="predicted"/>
<comment type="subcellular location">
    <subcellularLocation>
        <location evidence="1">Cell membrane</location>
        <topology evidence="1">Multi-pass membrane protein</topology>
    </subcellularLocation>
</comment>
<accession>U2PPL2</accession>
<evidence type="ECO:0000256" key="1">
    <source>
        <dbReference type="ARBA" id="ARBA00004651"/>
    </source>
</evidence>
<dbReference type="AlphaFoldDB" id="U2PPL2"/>
<evidence type="ECO:0000256" key="3">
    <source>
        <dbReference type="ARBA" id="ARBA00022475"/>
    </source>
</evidence>
<keyword evidence="5" id="KW-0598">Phosphotransferase system</keyword>
<dbReference type="InterPro" id="IPR004700">
    <property type="entry name" value="PTS_IIC_man"/>
</dbReference>
<dbReference type="PANTHER" id="PTHR32502">
    <property type="entry name" value="N-ACETYLGALACTOSAMINE PERMEASE II COMPONENT-RELATED"/>
    <property type="match status" value="1"/>
</dbReference>
<evidence type="ECO:0000256" key="5">
    <source>
        <dbReference type="ARBA" id="ARBA00022683"/>
    </source>
</evidence>
<keyword evidence="8 9" id="KW-0472">Membrane</keyword>
<protein>
    <submittedName>
        <fullName evidence="10">PTS system sorbose-specific iic component</fullName>
    </submittedName>
</protein>
<dbReference type="PROSITE" id="PS51106">
    <property type="entry name" value="PTS_EIIC_TYPE_4"/>
    <property type="match status" value="1"/>
</dbReference>
<reference evidence="10 11" key="1">
    <citation type="submission" date="2013-06" db="EMBL/GenBank/DDBJ databases">
        <authorList>
            <person name="Weinstock G."/>
            <person name="Sodergren E."/>
            <person name="Lobos E.A."/>
            <person name="Fulton L."/>
            <person name="Fulton R."/>
            <person name="Courtney L."/>
            <person name="Fronick C."/>
            <person name="O'Laughlin M."/>
            <person name="Godfrey J."/>
            <person name="Wilson R.M."/>
            <person name="Miner T."/>
            <person name="Farmer C."/>
            <person name="Delehaunty K."/>
            <person name="Cordes M."/>
            <person name="Minx P."/>
            <person name="Tomlinson C."/>
            <person name="Chen J."/>
            <person name="Wollam A."/>
            <person name="Pepin K.H."/>
            <person name="Bhonagiri V."/>
            <person name="Zhang X."/>
            <person name="Warren W."/>
            <person name="Mitreva M."/>
            <person name="Mardis E.R."/>
            <person name="Wilson R.K."/>
        </authorList>
    </citation>
    <scope>NUCLEOTIDE SEQUENCE [LARGE SCALE GENOMIC DNA]</scope>
    <source>
        <strain evidence="10 11">ATCC 27803</strain>
    </source>
</reference>
<dbReference type="Pfam" id="PF03609">
    <property type="entry name" value="EII-Sor"/>
    <property type="match status" value="1"/>
</dbReference>
<evidence type="ECO:0000256" key="8">
    <source>
        <dbReference type="ARBA" id="ARBA00023136"/>
    </source>
</evidence>
<evidence type="ECO:0000256" key="9">
    <source>
        <dbReference type="SAM" id="Phobius"/>
    </source>
</evidence>
<organism evidence="10 11">
    <name type="scientific">Faecalitalea cylindroides ATCC 27803</name>
    <dbReference type="NCBI Taxonomy" id="649755"/>
    <lineage>
        <taxon>Bacteria</taxon>
        <taxon>Bacillati</taxon>
        <taxon>Bacillota</taxon>
        <taxon>Erysipelotrichia</taxon>
        <taxon>Erysipelotrichales</taxon>
        <taxon>Erysipelotrichaceae</taxon>
        <taxon>Faecalitalea</taxon>
    </lineage>
</organism>
<evidence type="ECO:0000313" key="10">
    <source>
        <dbReference type="EMBL" id="ERK45699.1"/>
    </source>
</evidence>
<name>U2PPL2_9FIRM</name>
<feature type="transmembrane region" description="Helical" evidence="9">
    <location>
        <begin position="215"/>
        <end position="232"/>
    </location>
</feature>
<feature type="transmembrane region" description="Helical" evidence="9">
    <location>
        <begin position="12"/>
        <end position="33"/>
    </location>
</feature>
<feature type="transmembrane region" description="Helical" evidence="9">
    <location>
        <begin position="79"/>
        <end position="96"/>
    </location>
</feature>
<feature type="transmembrane region" description="Helical" evidence="9">
    <location>
        <begin position="150"/>
        <end position="172"/>
    </location>
</feature>